<feature type="active site" description="Charge relay system" evidence="10">
    <location>
        <position position="331"/>
    </location>
</feature>
<dbReference type="GO" id="GO:0005576">
    <property type="term" value="C:extracellular region"/>
    <property type="evidence" value="ECO:0007669"/>
    <property type="project" value="UniProtKB-SubCell"/>
</dbReference>
<proteinExistence type="inferred from homology"/>
<dbReference type="Gene3D" id="3.30.70.80">
    <property type="entry name" value="Peptidase S8 propeptide/proteinase inhibitor I9"/>
    <property type="match status" value="1"/>
</dbReference>
<dbReference type="RefSeq" id="WP_316911300.1">
    <property type="nucleotide sequence ID" value="NZ_JAPTGD010000002.1"/>
</dbReference>
<keyword evidence="8 10" id="KW-0720">Serine protease</keyword>
<feature type="domain" description="Peptidase S8/S53" evidence="12">
    <location>
        <begin position="135"/>
        <end position="376"/>
    </location>
</feature>
<feature type="active site" description="Charge relay system" evidence="10">
    <location>
        <position position="144"/>
    </location>
</feature>
<protein>
    <submittedName>
        <fullName evidence="13">S8 family peptidase</fullName>
    </submittedName>
</protein>
<comment type="subcellular location">
    <subcellularLocation>
        <location evidence="2">Secreted</location>
    </subcellularLocation>
</comment>
<organism evidence="13 14">
    <name type="scientific">Priestia aryabhattai</name>
    <name type="common">Bacillus aryabhattai</name>
    <dbReference type="NCBI Taxonomy" id="412384"/>
    <lineage>
        <taxon>Bacteria</taxon>
        <taxon>Bacillati</taxon>
        <taxon>Bacillota</taxon>
        <taxon>Bacilli</taxon>
        <taxon>Bacillales</taxon>
        <taxon>Bacillaceae</taxon>
        <taxon>Priestia</taxon>
    </lineage>
</organism>
<dbReference type="EMBL" id="JAPTGD010000002">
    <property type="protein sequence ID" value="MDU9694087.1"/>
    <property type="molecule type" value="Genomic_DNA"/>
</dbReference>
<evidence type="ECO:0000256" key="5">
    <source>
        <dbReference type="ARBA" id="ARBA00022670"/>
    </source>
</evidence>
<dbReference type="InterPro" id="IPR023827">
    <property type="entry name" value="Peptidase_S8_Asp-AS"/>
</dbReference>
<dbReference type="InterPro" id="IPR034202">
    <property type="entry name" value="Subtilisin_Carlsberg-like"/>
</dbReference>
<sequence length="388" mass="41527">MYKRILTFMAILALALGVTYMPSTASAESNVTSKKSATYLITFKESVDNKVILKSKGKVLETYDTLPMVKVELPESTVDNLKLENSVESVEEDEDIQISVQGEEVQPVVGTAGQTIPWGVKRIKAPYAHKQGIKGDNVSVAVIDTGIDMDHEDLQVAGGISLLDYTTSYNDDNGHGTHIAGIIGALDNDRGVVGVAPDVDLYSVKALDNEGNGKYSTIIKGLDWAIENHIQIVSMSIGGTQESKAFQKATRLAYNKGVLLVASAGNKGYFSDESVTIPAKYSSVISVGALTKKNERWEFSSRGKGLDIMAPGAGILSTLSDGGYGEDSGSSMAAAYVTGLAALIMDKNPSLNNKQVRTILEQNTEPLGNHKEYGKGLVNARKELNSIN</sequence>
<evidence type="ECO:0000256" key="2">
    <source>
        <dbReference type="ARBA" id="ARBA00004613"/>
    </source>
</evidence>
<dbReference type="AlphaFoldDB" id="A0AAX6NE78"/>
<keyword evidence="9" id="KW-0106">Calcium</keyword>
<feature type="chain" id="PRO_5043646356" evidence="11">
    <location>
        <begin position="28"/>
        <end position="388"/>
    </location>
</feature>
<evidence type="ECO:0000256" key="1">
    <source>
        <dbReference type="ARBA" id="ARBA00001913"/>
    </source>
</evidence>
<dbReference type="Pfam" id="PF00082">
    <property type="entry name" value="Peptidase_S8"/>
    <property type="match status" value="1"/>
</dbReference>
<keyword evidence="11" id="KW-0732">Signal</keyword>
<feature type="active site" description="Charge relay system" evidence="10">
    <location>
        <position position="175"/>
    </location>
</feature>
<gene>
    <name evidence="13" type="ORF">O0Q50_23165</name>
</gene>
<dbReference type="SUPFAM" id="SSF52743">
    <property type="entry name" value="Subtilisin-like"/>
    <property type="match status" value="1"/>
</dbReference>
<evidence type="ECO:0000256" key="8">
    <source>
        <dbReference type="ARBA" id="ARBA00022825"/>
    </source>
</evidence>
<keyword evidence="4" id="KW-0964">Secreted</keyword>
<evidence type="ECO:0000256" key="3">
    <source>
        <dbReference type="ARBA" id="ARBA00011073"/>
    </source>
</evidence>
<evidence type="ECO:0000259" key="12">
    <source>
        <dbReference type="Pfam" id="PF00082"/>
    </source>
</evidence>
<dbReference type="Proteomes" id="UP001269400">
    <property type="component" value="Unassembled WGS sequence"/>
</dbReference>
<comment type="caution">
    <text evidence="13">The sequence shown here is derived from an EMBL/GenBank/DDBJ whole genome shotgun (WGS) entry which is preliminary data.</text>
</comment>
<dbReference type="InterPro" id="IPR037045">
    <property type="entry name" value="S8pro/Inhibitor_I9_sf"/>
</dbReference>
<comment type="cofactor">
    <cofactor evidence="1">
        <name>Ca(2+)</name>
        <dbReference type="ChEBI" id="CHEBI:29108"/>
    </cofactor>
</comment>
<dbReference type="InterPro" id="IPR000209">
    <property type="entry name" value="Peptidase_S8/S53_dom"/>
</dbReference>
<dbReference type="PANTHER" id="PTHR43806">
    <property type="entry name" value="PEPTIDASE S8"/>
    <property type="match status" value="1"/>
</dbReference>
<dbReference type="InterPro" id="IPR050131">
    <property type="entry name" value="Peptidase_S8_subtilisin-like"/>
</dbReference>
<evidence type="ECO:0000313" key="14">
    <source>
        <dbReference type="Proteomes" id="UP001269400"/>
    </source>
</evidence>
<evidence type="ECO:0000256" key="7">
    <source>
        <dbReference type="ARBA" id="ARBA00022801"/>
    </source>
</evidence>
<dbReference type="InterPro" id="IPR036852">
    <property type="entry name" value="Peptidase_S8/S53_dom_sf"/>
</dbReference>
<dbReference type="PANTHER" id="PTHR43806:SF11">
    <property type="entry name" value="CEREVISIN-RELATED"/>
    <property type="match status" value="1"/>
</dbReference>
<keyword evidence="6" id="KW-0479">Metal-binding</keyword>
<evidence type="ECO:0000313" key="13">
    <source>
        <dbReference type="EMBL" id="MDU9694087.1"/>
    </source>
</evidence>
<keyword evidence="7 10" id="KW-0378">Hydrolase</keyword>
<evidence type="ECO:0000256" key="10">
    <source>
        <dbReference type="PROSITE-ProRule" id="PRU01240"/>
    </source>
</evidence>
<dbReference type="PROSITE" id="PS51892">
    <property type="entry name" value="SUBTILASE"/>
    <property type="match status" value="1"/>
</dbReference>
<dbReference type="GO" id="GO:0004252">
    <property type="term" value="F:serine-type endopeptidase activity"/>
    <property type="evidence" value="ECO:0007669"/>
    <property type="project" value="UniProtKB-UniRule"/>
</dbReference>
<dbReference type="PROSITE" id="PS00137">
    <property type="entry name" value="SUBTILASE_HIS"/>
    <property type="match status" value="1"/>
</dbReference>
<feature type="signal peptide" evidence="11">
    <location>
        <begin position="1"/>
        <end position="27"/>
    </location>
</feature>
<dbReference type="PRINTS" id="PR00723">
    <property type="entry name" value="SUBTILISIN"/>
</dbReference>
<evidence type="ECO:0000256" key="6">
    <source>
        <dbReference type="ARBA" id="ARBA00022723"/>
    </source>
</evidence>
<reference evidence="13" key="1">
    <citation type="journal article" date="2022" name="J Environ Chem Eng">
        <title>Biodegradation of petroleum oil using a constructed nonpathogenic and heavy metal-tolerant bacterial consortium isolated from marine sponges.</title>
        <authorList>
            <person name="Dechsakulwatana C."/>
            <person name="Rungsihiranrut A."/>
            <person name="Muangchinda C."/>
            <person name="Ningthoujam R."/>
            <person name="Klankeo P."/>
            <person name="Pinyakong O."/>
        </authorList>
    </citation>
    <scope>NUCLEOTIDE SEQUENCE</scope>
    <source>
        <strain evidence="13">TL01-2</strain>
    </source>
</reference>
<dbReference type="GO" id="GO:0006508">
    <property type="term" value="P:proteolysis"/>
    <property type="evidence" value="ECO:0007669"/>
    <property type="project" value="UniProtKB-KW"/>
</dbReference>
<dbReference type="InterPro" id="IPR015500">
    <property type="entry name" value="Peptidase_S8_subtilisin-rel"/>
</dbReference>
<dbReference type="GO" id="GO:0046872">
    <property type="term" value="F:metal ion binding"/>
    <property type="evidence" value="ECO:0007669"/>
    <property type="project" value="UniProtKB-KW"/>
</dbReference>
<dbReference type="Gene3D" id="3.40.50.200">
    <property type="entry name" value="Peptidase S8/S53 domain"/>
    <property type="match status" value="1"/>
</dbReference>
<evidence type="ECO:0000256" key="4">
    <source>
        <dbReference type="ARBA" id="ARBA00022525"/>
    </source>
</evidence>
<evidence type="ECO:0000256" key="9">
    <source>
        <dbReference type="ARBA" id="ARBA00022837"/>
    </source>
</evidence>
<comment type="similarity">
    <text evidence="3 10">Belongs to the peptidase S8 family.</text>
</comment>
<keyword evidence="5 10" id="KW-0645">Protease</keyword>
<dbReference type="CDD" id="cd07477">
    <property type="entry name" value="Peptidases_S8_Subtilisin_subset"/>
    <property type="match status" value="1"/>
</dbReference>
<reference evidence="13" key="2">
    <citation type="submission" date="2022-12" db="EMBL/GenBank/DDBJ databases">
        <authorList>
            <person name="Dechsakulwatana C."/>
            <person name="Rungsihiranrut A."/>
            <person name="Muangchinda C."/>
            <person name="Ningthoujam R."/>
            <person name="Klankeo P."/>
            <person name="Pinyakong O."/>
        </authorList>
    </citation>
    <scope>NUCLEOTIDE SEQUENCE</scope>
    <source>
        <strain evidence="13">TL01-2</strain>
    </source>
</reference>
<dbReference type="PROSITE" id="PS00136">
    <property type="entry name" value="SUBTILASE_ASP"/>
    <property type="match status" value="1"/>
</dbReference>
<evidence type="ECO:0000256" key="11">
    <source>
        <dbReference type="SAM" id="SignalP"/>
    </source>
</evidence>
<accession>A0AAX6NE78</accession>
<dbReference type="SUPFAM" id="SSF54897">
    <property type="entry name" value="Protease propeptides/inhibitors"/>
    <property type="match status" value="1"/>
</dbReference>
<name>A0AAX6NE78_PRIAR</name>
<dbReference type="InterPro" id="IPR022398">
    <property type="entry name" value="Peptidase_S8_His-AS"/>
</dbReference>